<proteinExistence type="predicted"/>
<keyword evidence="2" id="KW-1185">Reference proteome</keyword>
<dbReference type="AlphaFoldDB" id="A0A9N8VN25"/>
<dbReference type="EMBL" id="CAJVPZ010000321">
    <property type="protein sequence ID" value="CAG8461001.1"/>
    <property type="molecule type" value="Genomic_DNA"/>
</dbReference>
<sequence>MSGWKNSFERLSKHKYVACIIHPKKVVCIYDKTIKLNRKWEEDYLNRHVRRSGCKANEGQRTIYNWFQLVKQNEYIEEEDEYDLDIYDNMDDDDLIQVDKIENDSDNEFQAVNIKERFSNTKRIKKWLICAGLQSVEISEYIKRTPAQFGVRAKTCTGIAEQGNICIECGSIRYDKNLCNKIAHPLPLPGYHFDYNCGNLSESTLEILKLWPIDEQISQTIKHSHRLACELAKFLNIMQPIDDSFSPNSQIFVSIHEEEVSTHSNNQIINFTNNEKQDQKILLNNSFQEGSLQLNIINHPFGDYSILYNENHRNISNALAQIHAKELTQSKKHKSIKKPKSFIQ</sequence>
<feature type="non-terminal residue" evidence="1">
    <location>
        <position position="1"/>
    </location>
</feature>
<accession>A0A9N8VN25</accession>
<name>A0A9N8VN25_9GLOM</name>
<dbReference type="OrthoDB" id="2388513at2759"/>
<organism evidence="1 2">
    <name type="scientific">Racocetra fulgida</name>
    <dbReference type="NCBI Taxonomy" id="60492"/>
    <lineage>
        <taxon>Eukaryota</taxon>
        <taxon>Fungi</taxon>
        <taxon>Fungi incertae sedis</taxon>
        <taxon>Mucoromycota</taxon>
        <taxon>Glomeromycotina</taxon>
        <taxon>Glomeromycetes</taxon>
        <taxon>Diversisporales</taxon>
        <taxon>Gigasporaceae</taxon>
        <taxon>Racocetra</taxon>
    </lineage>
</organism>
<protein>
    <submittedName>
        <fullName evidence="1">974_t:CDS:1</fullName>
    </submittedName>
</protein>
<evidence type="ECO:0000313" key="2">
    <source>
        <dbReference type="Proteomes" id="UP000789396"/>
    </source>
</evidence>
<evidence type="ECO:0000313" key="1">
    <source>
        <dbReference type="EMBL" id="CAG8461001.1"/>
    </source>
</evidence>
<gene>
    <name evidence="1" type="ORF">RFULGI_LOCUS685</name>
</gene>
<reference evidence="1" key="1">
    <citation type="submission" date="2021-06" db="EMBL/GenBank/DDBJ databases">
        <authorList>
            <person name="Kallberg Y."/>
            <person name="Tangrot J."/>
            <person name="Rosling A."/>
        </authorList>
    </citation>
    <scope>NUCLEOTIDE SEQUENCE</scope>
    <source>
        <strain evidence="1">IN212</strain>
    </source>
</reference>
<dbReference type="Proteomes" id="UP000789396">
    <property type="component" value="Unassembled WGS sequence"/>
</dbReference>
<comment type="caution">
    <text evidence="1">The sequence shown here is derived from an EMBL/GenBank/DDBJ whole genome shotgun (WGS) entry which is preliminary data.</text>
</comment>